<organism evidence="4 5">
    <name type="scientific">Streptomyces hintoniae</name>
    <dbReference type="NCBI Taxonomy" id="3075521"/>
    <lineage>
        <taxon>Bacteria</taxon>
        <taxon>Bacillati</taxon>
        <taxon>Actinomycetota</taxon>
        <taxon>Actinomycetes</taxon>
        <taxon>Kitasatosporales</taxon>
        <taxon>Streptomycetaceae</taxon>
        <taxon>Streptomyces</taxon>
    </lineage>
</organism>
<gene>
    <name evidence="4" type="ORF">RM863_06080</name>
</gene>
<comment type="caution">
    <text evidence="4">The sequence shown here is derived from an EMBL/GenBank/DDBJ whole genome shotgun (WGS) entry which is preliminary data.</text>
</comment>
<dbReference type="CDD" id="cd00090">
    <property type="entry name" value="HTH_ARSR"/>
    <property type="match status" value="1"/>
</dbReference>
<evidence type="ECO:0000256" key="1">
    <source>
        <dbReference type="ARBA" id="ARBA00006479"/>
    </source>
</evidence>
<dbReference type="Proteomes" id="UP001180489">
    <property type="component" value="Unassembled WGS sequence"/>
</dbReference>
<evidence type="ECO:0000313" key="4">
    <source>
        <dbReference type="EMBL" id="MDT0471693.1"/>
    </source>
</evidence>
<name>A0ABU2UEM0_9ACTN</name>
<dbReference type="InterPro" id="IPR043129">
    <property type="entry name" value="ATPase_NBD"/>
</dbReference>
<dbReference type="Pfam" id="PF00480">
    <property type="entry name" value="ROK"/>
    <property type="match status" value="1"/>
</dbReference>
<dbReference type="PANTHER" id="PTHR18964">
    <property type="entry name" value="ROK (REPRESSOR, ORF, KINASE) FAMILY"/>
    <property type="match status" value="1"/>
</dbReference>
<dbReference type="InterPro" id="IPR011991">
    <property type="entry name" value="ArsR-like_HTH"/>
</dbReference>
<dbReference type="InterPro" id="IPR036388">
    <property type="entry name" value="WH-like_DNA-bd_sf"/>
</dbReference>
<dbReference type="PANTHER" id="PTHR18964:SF149">
    <property type="entry name" value="BIFUNCTIONAL UDP-N-ACETYLGLUCOSAMINE 2-EPIMERASE_N-ACETYLMANNOSAMINE KINASE"/>
    <property type="match status" value="1"/>
</dbReference>
<dbReference type="SUPFAM" id="SSF46785">
    <property type="entry name" value="Winged helix' DNA-binding domain"/>
    <property type="match status" value="1"/>
</dbReference>
<dbReference type="Pfam" id="PF12802">
    <property type="entry name" value="MarR_2"/>
    <property type="match status" value="1"/>
</dbReference>
<evidence type="ECO:0000259" key="3">
    <source>
        <dbReference type="Pfam" id="PF12802"/>
    </source>
</evidence>
<dbReference type="SUPFAM" id="SSF53067">
    <property type="entry name" value="Actin-like ATPase domain"/>
    <property type="match status" value="1"/>
</dbReference>
<dbReference type="Gene3D" id="1.10.10.10">
    <property type="entry name" value="Winged helix-like DNA-binding domain superfamily/Winged helix DNA-binding domain"/>
    <property type="match status" value="1"/>
</dbReference>
<dbReference type="InterPro" id="IPR000835">
    <property type="entry name" value="HTH_MarR-typ"/>
</dbReference>
<accession>A0ABU2UEM0</accession>
<protein>
    <submittedName>
        <fullName evidence="4">ROK family transcriptional regulator</fullName>
    </submittedName>
</protein>
<dbReference type="Gene3D" id="3.30.420.40">
    <property type="match status" value="3"/>
</dbReference>
<reference evidence="4" key="1">
    <citation type="submission" date="2024-05" db="EMBL/GenBank/DDBJ databases">
        <title>30 novel species of actinomycetes from the DSMZ collection.</title>
        <authorList>
            <person name="Nouioui I."/>
        </authorList>
    </citation>
    <scope>NUCLEOTIDE SEQUENCE</scope>
    <source>
        <strain evidence="4">DSM 41014</strain>
    </source>
</reference>
<keyword evidence="5" id="KW-1185">Reference proteome</keyword>
<evidence type="ECO:0000256" key="2">
    <source>
        <dbReference type="SAM" id="MobiDB-lite"/>
    </source>
</evidence>
<dbReference type="CDD" id="cd23763">
    <property type="entry name" value="ASKHA_ATPase_ROK"/>
    <property type="match status" value="1"/>
</dbReference>
<dbReference type="EMBL" id="JAVRFF010000005">
    <property type="protein sequence ID" value="MDT0471693.1"/>
    <property type="molecule type" value="Genomic_DNA"/>
</dbReference>
<evidence type="ECO:0000313" key="5">
    <source>
        <dbReference type="Proteomes" id="UP001180489"/>
    </source>
</evidence>
<proteinExistence type="inferred from homology"/>
<comment type="similarity">
    <text evidence="1">Belongs to the ROK (NagC/XylR) family.</text>
</comment>
<feature type="compositionally biased region" description="Low complexity" evidence="2">
    <location>
        <begin position="339"/>
        <end position="361"/>
    </location>
</feature>
<sequence>MPASPSTARAINDRLALGLLQQEGPLTAGQLKKLTGLSRPTVADLVERLTDSGLVTVVGEAGETRRGPNAKLYGIVADRAHLAALDVRTEGVAVLVSDLVGEVLAEAALPIAGENGTGPAVEQAVALVERVLKEAGADRLHTVGIGAPGLIDPASGDLRDSSGLPEWHRQLVAALQERLPSARVRVENETNLAALAEQREGAARDHDTFVLLWLGHGTGAAVVLDGTLRRGASGGTGEIGFLPVPGTTALPKATDCDGGFHSLAGGAAIARLAEEHGVRGDTPGPEPRAAGLVREAVRVVREARAGGTAATSVTAAAGAASVTRGTAEPCATATGPAETAIPGTTATASAGPGAATGPAEALTAGTTSSAADRFLDALADRLAVGVASVAAVLDPGCVVLGGEIGLAGGEDLAARVAARVRRMSPLPTEVRPGLLGGAAVLRGALLTARDRAQDEVFAPPER</sequence>
<dbReference type="RefSeq" id="WP_311634347.1">
    <property type="nucleotide sequence ID" value="NZ_JAVRFF010000005.1"/>
</dbReference>
<feature type="region of interest" description="Disordered" evidence="2">
    <location>
        <begin position="329"/>
        <end position="361"/>
    </location>
</feature>
<dbReference type="InterPro" id="IPR000600">
    <property type="entry name" value="ROK"/>
</dbReference>
<dbReference type="InterPro" id="IPR036390">
    <property type="entry name" value="WH_DNA-bd_sf"/>
</dbReference>
<feature type="domain" description="HTH marR-type" evidence="3">
    <location>
        <begin position="16"/>
        <end position="65"/>
    </location>
</feature>